<organism evidence="1 2">
    <name type="scientific">Paramecium sonneborni</name>
    <dbReference type="NCBI Taxonomy" id="65129"/>
    <lineage>
        <taxon>Eukaryota</taxon>
        <taxon>Sar</taxon>
        <taxon>Alveolata</taxon>
        <taxon>Ciliophora</taxon>
        <taxon>Intramacronucleata</taxon>
        <taxon>Oligohymenophorea</taxon>
        <taxon>Peniculida</taxon>
        <taxon>Parameciidae</taxon>
        <taxon>Paramecium</taxon>
    </lineage>
</organism>
<evidence type="ECO:0000313" key="1">
    <source>
        <dbReference type="EMBL" id="CAD8090082.1"/>
    </source>
</evidence>
<dbReference type="AlphaFoldDB" id="A0A8S1ND71"/>
<reference evidence="1" key="1">
    <citation type="submission" date="2021-01" db="EMBL/GenBank/DDBJ databases">
        <authorList>
            <consortium name="Genoscope - CEA"/>
            <person name="William W."/>
        </authorList>
    </citation>
    <scope>NUCLEOTIDE SEQUENCE</scope>
</reference>
<dbReference type="EMBL" id="CAJJDN010000055">
    <property type="protein sequence ID" value="CAD8090082.1"/>
    <property type="molecule type" value="Genomic_DNA"/>
</dbReference>
<protein>
    <submittedName>
        <fullName evidence="1">Uncharacterized protein</fullName>
    </submittedName>
</protein>
<name>A0A8S1ND71_9CILI</name>
<proteinExistence type="predicted"/>
<keyword evidence="2" id="KW-1185">Reference proteome</keyword>
<comment type="caution">
    <text evidence="1">The sequence shown here is derived from an EMBL/GenBank/DDBJ whole genome shotgun (WGS) entry which is preliminary data.</text>
</comment>
<sequence>MQQRVSIKDLYILATQSSMISFQSVFLNQTQDPPLKFLRLNCLNLNEQLKLRDQLQNSTVLSIKINLFEQEVNTQEFDKLLSLLGDFAIVRDLEVILNKAKFVNISSIFCSLASIKSVINLNLDLKGIQMDQNDIIYGIQIIKQLNQIKRLTLDCSSMDFINFLKAELDDKIRMICYHESQLI</sequence>
<accession>A0A8S1ND71</accession>
<dbReference type="Proteomes" id="UP000692954">
    <property type="component" value="Unassembled WGS sequence"/>
</dbReference>
<evidence type="ECO:0000313" key="2">
    <source>
        <dbReference type="Proteomes" id="UP000692954"/>
    </source>
</evidence>
<gene>
    <name evidence="1" type="ORF">PSON_ATCC_30995.1.T0550137</name>
</gene>